<evidence type="ECO:0000313" key="16">
    <source>
        <dbReference type="Proteomes" id="UP000075714"/>
    </source>
</evidence>
<evidence type="ECO:0000256" key="8">
    <source>
        <dbReference type="ARBA" id="ARBA00023242"/>
    </source>
</evidence>
<dbReference type="Gene3D" id="3.40.630.30">
    <property type="match status" value="1"/>
</dbReference>
<keyword evidence="12" id="KW-0547">Nucleotide-binding</keyword>
<keyword evidence="16" id="KW-1185">Reference proteome</keyword>
<comment type="catalytic activity">
    <reaction evidence="11">
        <text>N-terminal L-seryl-[histone H4] + acetyl-CoA = N-terminal N(alpha)-acetyl-L-seryl-[histone H4] + CoA + H(+)</text>
        <dbReference type="Rhea" id="RHEA:50596"/>
        <dbReference type="Rhea" id="RHEA-COMP:12740"/>
        <dbReference type="Rhea" id="RHEA-COMP:12743"/>
        <dbReference type="ChEBI" id="CHEBI:15378"/>
        <dbReference type="ChEBI" id="CHEBI:57287"/>
        <dbReference type="ChEBI" id="CHEBI:57288"/>
        <dbReference type="ChEBI" id="CHEBI:64738"/>
        <dbReference type="ChEBI" id="CHEBI:83690"/>
        <dbReference type="EC" id="2.3.1.257"/>
    </reaction>
</comment>
<dbReference type="GO" id="GO:0043998">
    <property type="term" value="F:histone H2A acetyltransferase activity"/>
    <property type="evidence" value="ECO:0007669"/>
    <property type="project" value="InterPro"/>
</dbReference>
<dbReference type="PROSITE" id="PS51186">
    <property type="entry name" value="GNAT"/>
    <property type="match status" value="1"/>
</dbReference>
<comment type="similarity">
    <text evidence="3">Belongs to the acetyltransferase family. NAA40 subfamily.</text>
</comment>
<dbReference type="AlphaFoldDB" id="A0A150FWZ5"/>
<feature type="domain" description="N-acetyltransferase" evidence="14">
    <location>
        <begin position="25"/>
        <end position="211"/>
    </location>
</feature>
<dbReference type="OrthoDB" id="424551at2759"/>
<dbReference type="PANTHER" id="PTHR20531">
    <property type="entry name" value="N-ALPHA-ACETYLTRANSFERASE 40"/>
    <property type="match status" value="1"/>
</dbReference>
<comment type="caution">
    <text evidence="15">The sequence shown here is derived from an EMBL/GenBank/DDBJ whole genome shotgun (WGS) entry which is preliminary data.</text>
</comment>
<name>A0A150FWZ5_GONPE</name>
<evidence type="ECO:0000259" key="13">
    <source>
        <dbReference type="PROSITE" id="PS50011"/>
    </source>
</evidence>
<dbReference type="Pfam" id="PF00069">
    <property type="entry name" value="Pkinase"/>
    <property type="match status" value="1"/>
</dbReference>
<reference evidence="16" key="1">
    <citation type="journal article" date="2016" name="Nat. Commun.">
        <title>The Gonium pectorale genome demonstrates co-option of cell cycle regulation during the evolution of multicellularity.</title>
        <authorList>
            <person name="Hanschen E.R."/>
            <person name="Marriage T.N."/>
            <person name="Ferris P.J."/>
            <person name="Hamaji T."/>
            <person name="Toyoda A."/>
            <person name="Fujiyama A."/>
            <person name="Neme R."/>
            <person name="Noguchi H."/>
            <person name="Minakuchi Y."/>
            <person name="Suzuki M."/>
            <person name="Kawai-Toyooka H."/>
            <person name="Smith D.R."/>
            <person name="Sparks H."/>
            <person name="Anderson J."/>
            <person name="Bakaric R."/>
            <person name="Luria V."/>
            <person name="Karger A."/>
            <person name="Kirschner M.W."/>
            <person name="Durand P.M."/>
            <person name="Michod R.E."/>
            <person name="Nozaki H."/>
            <person name="Olson B.J."/>
        </authorList>
    </citation>
    <scope>NUCLEOTIDE SEQUENCE [LARGE SCALE GENOMIC DNA]</scope>
    <source>
        <strain evidence="16">NIES-2863</strain>
    </source>
</reference>
<feature type="binding site" evidence="12">
    <location>
        <position position="261"/>
    </location>
    <ligand>
        <name>ATP</name>
        <dbReference type="ChEBI" id="CHEBI:30616"/>
    </ligand>
</feature>
<gene>
    <name evidence="15" type="ORF">GPECTOR_393g211</name>
</gene>
<dbReference type="GO" id="GO:0005737">
    <property type="term" value="C:cytoplasm"/>
    <property type="evidence" value="ECO:0007669"/>
    <property type="project" value="UniProtKB-SubCell"/>
</dbReference>
<comment type="subcellular location">
    <subcellularLocation>
        <location evidence="2">Cytoplasm</location>
    </subcellularLocation>
    <subcellularLocation>
        <location evidence="1">Nucleus</location>
    </subcellularLocation>
</comment>
<dbReference type="SMART" id="SM00220">
    <property type="entry name" value="S_TKc"/>
    <property type="match status" value="1"/>
</dbReference>
<evidence type="ECO:0000256" key="10">
    <source>
        <dbReference type="ARBA" id="ARBA00047821"/>
    </source>
</evidence>
<dbReference type="PROSITE" id="PS50011">
    <property type="entry name" value="PROTEIN_KINASE_DOM"/>
    <property type="match status" value="1"/>
</dbReference>
<evidence type="ECO:0000256" key="3">
    <source>
        <dbReference type="ARBA" id="ARBA00008870"/>
    </source>
</evidence>
<dbReference type="GO" id="GO:0005634">
    <property type="term" value="C:nucleus"/>
    <property type="evidence" value="ECO:0007669"/>
    <property type="project" value="UniProtKB-SubCell"/>
</dbReference>
<proteinExistence type="inferred from homology"/>
<evidence type="ECO:0000259" key="14">
    <source>
        <dbReference type="PROSITE" id="PS51186"/>
    </source>
</evidence>
<dbReference type="GO" id="GO:1990189">
    <property type="term" value="F:protein N-terminal-serine acetyltransferase activity"/>
    <property type="evidence" value="ECO:0007669"/>
    <property type="project" value="UniProtKB-EC"/>
</dbReference>
<dbReference type="GO" id="GO:0010485">
    <property type="term" value="F:histone H4 acetyltransferase activity"/>
    <property type="evidence" value="ECO:0007669"/>
    <property type="project" value="InterPro"/>
</dbReference>
<dbReference type="SUPFAM" id="SSF56112">
    <property type="entry name" value="Protein kinase-like (PK-like)"/>
    <property type="match status" value="1"/>
</dbReference>
<keyword evidence="8" id="KW-0539">Nucleus</keyword>
<dbReference type="InterPro" id="IPR000182">
    <property type="entry name" value="GNAT_dom"/>
</dbReference>
<keyword evidence="6" id="KW-0963">Cytoplasm</keyword>
<keyword evidence="7" id="KW-0808">Transferase</keyword>
<dbReference type="STRING" id="33097.A0A150FWZ5"/>
<evidence type="ECO:0000256" key="6">
    <source>
        <dbReference type="ARBA" id="ARBA00022490"/>
    </source>
</evidence>
<keyword evidence="9" id="KW-0012">Acyltransferase</keyword>
<dbReference type="EC" id="2.3.1.257" evidence="4"/>
<dbReference type="Gene3D" id="1.10.510.10">
    <property type="entry name" value="Transferase(Phosphotransferase) domain 1"/>
    <property type="match status" value="1"/>
</dbReference>
<evidence type="ECO:0000256" key="2">
    <source>
        <dbReference type="ARBA" id="ARBA00004496"/>
    </source>
</evidence>
<evidence type="ECO:0000256" key="5">
    <source>
        <dbReference type="ARBA" id="ARBA00015043"/>
    </source>
</evidence>
<evidence type="ECO:0000256" key="9">
    <source>
        <dbReference type="ARBA" id="ARBA00023315"/>
    </source>
</evidence>
<evidence type="ECO:0000313" key="15">
    <source>
        <dbReference type="EMBL" id="KXZ41560.1"/>
    </source>
</evidence>
<organism evidence="15 16">
    <name type="scientific">Gonium pectorale</name>
    <name type="common">Green alga</name>
    <dbReference type="NCBI Taxonomy" id="33097"/>
    <lineage>
        <taxon>Eukaryota</taxon>
        <taxon>Viridiplantae</taxon>
        <taxon>Chlorophyta</taxon>
        <taxon>core chlorophytes</taxon>
        <taxon>Chlorophyceae</taxon>
        <taxon>CS clade</taxon>
        <taxon>Chlamydomonadales</taxon>
        <taxon>Volvocaceae</taxon>
        <taxon>Gonium</taxon>
    </lineage>
</organism>
<dbReference type="InterPro" id="IPR000719">
    <property type="entry name" value="Prot_kinase_dom"/>
</dbReference>
<accession>A0A150FWZ5</accession>
<dbReference type="EMBL" id="LSYV01000390">
    <property type="protein sequence ID" value="KXZ41560.1"/>
    <property type="molecule type" value="Genomic_DNA"/>
</dbReference>
<evidence type="ECO:0000256" key="11">
    <source>
        <dbReference type="ARBA" id="ARBA00049524"/>
    </source>
</evidence>
<dbReference type="Proteomes" id="UP000075714">
    <property type="component" value="Unassembled WGS sequence"/>
</dbReference>
<dbReference type="GO" id="GO:0004672">
    <property type="term" value="F:protein kinase activity"/>
    <property type="evidence" value="ECO:0007669"/>
    <property type="project" value="InterPro"/>
</dbReference>
<dbReference type="PANTHER" id="PTHR20531:SF1">
    <property type="entry name" value="N-ALPHA-ACETYLTRANSFERASE 40"/>
    <property type="match status" value="1"/>
</dbReference>
<dbReference type="PROSITE" id="PS00107">
    <property type="entry name" value="PROTEIN_KINASE_ATP"/>
    <property type="match status" value="1"/>
</dbReference>
<feature type="domain" description="Protein kinase" evidence="13">
    <location>
        <begin position="233"/>
        <end position="405"/>
    </location>
</feature>
<dbReference type="InterPro" id="IPR039949">
    <property type="entry name" value="NAA40"/>
</dbReference>
<dbReference type="Pfam" id="PF00583">
    <property type="entry name" value="Acetyltransf_1"/>
    <property type="match status" value="1"/>
</dbReference>
<evidence type="ECO:0000256" key="7">
    <source>
        <dbReference type="ARBA" id="ARBA00022679"/>
    </source>
</evidence>
<evidence type="ECO:0000256" key="1">
    <source>
        <dbReference type="ARBA" id="ARBA00004123"/>
    </source>
</evidence>
<sequence>MAPLLISDLPYGHKWNHRFIAKSSLDISAGRLDWAVNLSCSNLAPYSALPNVDARAEKMADLSHVNTRFIFADDLATCAFLAYVAYRIDCDQDRVVLYVYELHVAPFARGRGLGSGLLLTLVALAERLCLDAVVLTVATANAPARKLYKELRFEPCWSDMTRATASGRHGAQRRHRPAPSVGYEELGRATNTTPQHQEVPPSALRAFSPREAMAMERAQWLESGAYGRKQRTADPVIHLGKGGFGVVTDAVSQEFGRVAIKRFMARSSGSKVSVSAALQKNILVATCCPSERLVRLVGAVYGTDGAPAGLVFEAAWGPLDDLYDCDGPPLTDLWGCISLLADAAEGVADMHDRGWLHRDIKPSNMLVLRDCEGYLTGKAADFDLAAYSMDSQPTGAAFGRRKASS</sequence>
<dbReference type="GO" id="GO:0005524">
    <property type="term" value="F:ATP binding"/>
    <property type="evidence" value="ECO:0007669"/>
    <property type="project" value="UniProtKB-UniRule"/>
</dbReference>
<dbReference type="SUPFAM" id="SSF55729">
    <property type="entry name" value="Acyl-CoA N-acyltransferases (Nat)"/>
    <property type="match status" value="1"/>
</dbReference>
<dbReference type="InterPro" id="IPR017441">
    <property type="entry name" value="Protein_kinase_ATP_BS"/>
</dbReference>
<comment type="catalytic activity">
    <reaction evidence="10">
        <text>N-terminal L-seryl-[histone H2A] + acetyl-CoA = N-terminal N(alpha)-acetyl-L-seryl-[histone H2A] + CoA + H(+)</text>
        <dbReference type="Rhea" id="RHEA:50600"/>
        <dbReference type="Rhea" id="RHEA-COMP:12742"/>
        <dbReference type="Rhea" id="RHEA-COMP:12744"/>
        <dbReference type="ChEBI" id="CHEBI:15378"/>
        <dbReference type="ChEBI" id="CHEBI:57287"/>
        <dbReference type="ChEBI" id="CHEBI:57288"/>
        <dbReference type="ChEBI" id="CHEBI:64738"/>
        <dbReference type="ChEBI" id="CHEBI:83690"/>
        <dbReference type="EC" id="2.3.1.257"/>
    </reaction>
</comment>
<evidence type="ECO:0000256" key="12">
    <source>
        <dbReference type="PROSITE-ProRule" id="PRU10141"/>
    </source>
</evidence>
<protein>
    <recommendedName>
        <fullName evidence="5">N-alpha-acetyltransferase 40</fullName>
        <ecNumber evidence="4">2.3.1.257</ecNumber>
    </recommendedName>
</protein>
<keyword evidence="12" id="KW-0067">ATP-binding</keyword>
<dbReference type="InterPro" id="IPR011009">
    <property type="entry name" value="Kinase-like_dom_sf"/>
</dbReference>
<evidence type="ECO:0000256" key="4">
    <source>
        <dbReference type="ARBA" id="ARBA00012950"/>
    </source>
</evidence>
<dbReference type="InterPro" id="IPR016181">
    <property type="entry name" value="Acyl_CoA_acyltransferase"/>
</dbReference>